<protein>
    <submittedName>
        <fullName evidence="1">Uncharacterized protein</fullName>
    </submittedName>
</protein>
<accession>A0A0F9HGE2</accession>
<evidence type="ECO:0000313" key="1">
    <source>
        <dbReference type="EMBL" id="KKL80725.1"/>
    </source>
</evidence>
<comment type="caution">
    <text evidence="1">The sequence shown here is derived from an EMBL/GenBank/DDBJ whole genome shotgun (WGS) entry which is preliminary data.</text>
</comment>
<reference evidence="1" key="1">
    <citation type="journal article" date="2015" name="Nature">
        <title>Complex archaea that bridge the gap between prokaryotes and eukaryotes.</title>
        <authorList>
            <person name="Spang A."/>
            <person name="Saw J.H."/>
            <person name="Jorgensen S.L."/>
            <person name="Zaremba-Niedzwiedzka K."/>
            <person name="Martijn J."/>
            <person name="Lind A.E."/>
            <person name="van Eijk R."/>
            <person name="Schleper C."/>
            <person name="Guy L."/>
            <person name="Ettema T.J."/>
        </authorList>
    </citation>
    <scope>NUCLEOTIDE SEQUENCE</scope>
</reference>
<sequence length="214" mass="23183">MHAIRTAVAAALEADTLSSPVLASVSSTVLQLDAGEMSKWSVHDVVYHSGTPNDGRTLRITVKDTVNNRLTIEPALDSTPAGGTTIKGGVVEWVFAAGTHIRYDRPRYSAPVGDLLDNATSAALLLYGPTILSNLFQGCDSFHYEMRAISKNGFWAEGLAHRIRRLFDGLPGALTIATSTVQSIEVDDAVLRKRDDELFEWMVPFDIIVAELAA</sequence>
<organism evidence="1">
    <name type="scientific">marine sediment metagenome</name>
    <dbReference type="NCBI Taxonomy" id="412755"/>
    <lineage>
        <taxon>unclassified sequences</taxon>
        <taxon>metagenomes</taxon>
        <taxon>ecological metagenomes</taxon>
    </lineage>
</organism>
<dbReference type="EMBL" id="LAZR01022770">
    <property type="protein sequence ID" value="KKL80725.1"/>
    <property type="molecule type" value="Genomic_DNA"/>
</dbReference>
<dbReference type="AlphaFoldDB" id="A0A0F9HGE2"/>
<proteinExistence type="predicted"/>
<name>A0A0F9HGE2_9ZZZZ</name>
<gene>
    <name evidence="1" type="ORF">LCGC14_2001880</name>
</gene>